<proteinExistence type="inferred from homology"/>
<evidence type="ECO:0000313" key="5">
    <source>
        <dbReference type="Proteomes" id="UP000774935"/>
    </source>
</evidence>
<organism evidence="4 5">
    <name type="scientific">Pontibacter populi</name>
    <dbReference type="NCBI Taxonomy" id="890055"/>
    <lineage>
        <taxon>Bacteria</taxon>
        <taxon>Pseudomonadati</taxon>
        <taxon>Bacteroidota</taxon>
        <taxon>Cytophagia</taxon>
        <taxon>Cytophagales</taxon>
        <taxon>Hymenobacteraceae</taxon>
        <taxon>Pontibacter</taxon>
    </lineage>
</organism>
<dbReference type="Proteomes" id="UP000774935">
    <property type="component" value="Unassembled WGS sequence"/>
</dbReference>
<dbReference type="EMBL" id="JAHWXQ010000002">
    <property type="protein sequence ID" value="MBW3365135.1"/>
    <property type="molecule type" value="Genomic_DNA"/>
</dbReference>
<sequence>MKRYFPFVFLLLLNACTGKQETTQPTVEAITESVYASGVVKSRDQYQVFPTVSGIIQQLLVTEGDVVKKGDPLLKIDNEAARLSTENARIAAEYSSVGANTAKLSELQETIDLARSKKQNDSLLLVRQRNLWANKIGTRVELEQRELSYKNSVTALQSAILRYRDLKKQLDFAAKQSQKNLQISETVTGDYTVRSETDGKVYSVLKEKGEMVSPQMPVAVIGAANDFILELQVDEYDIARIKPGQQVMLNLDSYKGQVFEAKVTKVNPAMNERTRSFTVEASFVTSPPALYPNLTTEANIVIRRKENALIIPREYLVDGTYVLNEDNEKVQVKTGLKDYQKVEILEGLTKEDVIVKPAQ</sequence>
<protein>
    <submittedName>
        <fullName evidence="4">Efflux RND transporter periplasmic adaptor subunit</fullName>
    </submittedName>
</protein>
<evidence type="ECO:0000259" key="3">
    <source>
        <dbReference type="Pfam" id="PF25984"/>
    </source>
</evidence>
<evidence type="ECO:0000256" key="1">
    <source>
        <dbReference type="ARBA" id="ARBA00009477"/>
    </source>
</evidence>
<dbReference type="Pfam" id="PF25954">
    <property type="entry name" value="Beta-barrel_RND_2"/>
    <property type="match status" value="1"/>
</dbReference>
<dbReference type="Gene3D" id="2.40.30.170">
    <property type="match status" value="1"/>
</dbReference>
<comment type="similarity">
    <text evidence="1">Belongs to the membrane fusion protein (MFP) (TC 8.A.1) family.</text>
</comment>
<comment type="caution">
    <text evidence="4">The sequence shown here is derived from an EMBL/GenBank/DDBJ whole genome shotgun (WGS) entry which is preliminary data.</text>
</comment>
<dbReference type="PANTHER" id="PTHR30469">
    <property type="entry name" value="MULTIDRUG RESISTANCE PROTEIN MDTA"/>
    <property type="match status" value="1"/>
</dbReference>
<accession>A0ABS6XD73</accession>
<evidence type="ECO:0000259" key="2">
    <source>
        <dbReference type="Pfam" id="PF25954"/>
    </source>
</evidence>
<dbReference type="InterPro" id="IPR058792">
    <property type="entry name" value="Beta-barrel_RND_2"/>
</dbReference>
<feature type="domain" description="YknX-like barrel-sandwich hybrid" evidence="3">
    <location>
        <begin position="53"/>
        <end position="214"/>
    </location>
</feature>
<name>A0ABS6XD73_9BACT</name>
<gene>
    <name evidence="4" type="ORF">KYK27_08775</name>
</gene>
<reference evidence="4 5" key="1">
    <citation type="submission" date="2021-07" db="EMBL/GenBank/DDBJ databases">
        <authorList>
            <person name="Kim M.K."/>
        </authorList>
    </citation>
    <scope>NUCLEOTIDE SEQUENCE [LARGE SCALE GENOMIC DNA]</scope>
    <source>
        <strain evidence="4 5">HLY7-15</strain>
    </source>
</reference>
<dbReference type="InterPro" id="IPR058639">
    <property type="entry name" value="BSH_YknX-like"/>
</dbReference>
<dbReference type="Gene3D" id="2.40.50.100">
    <property type="match status" value="1"/>
</dbReference>
<keyword evidence="5" id="KW-1185">Reference proteome</keyword>
<feature type="domain" description="CusB-like beta-barrel" evidence="2">
    <location>
        <begin position="229"/>
        <end position="299"/>
    </location>
</feature>
<dbReference type="Pfam" id="PF25984">
    <property type="entry name" value="BSH_YknX"/>
    <property type="match status" value="1"/>
</dbReference>
<dbReference type="InterPro" id="IPR006143">
    <property type="entry name" value="RND_pump_MFP"/>
</dbReference>
<dbReference type="NCBIfam" id="TIGR01730">
    <property type="entry name" value="RND_mfp"/>
    <property type="match status" value="1"/>
</dbReference>
<dbReference type="SUPFAM" id="SSF111369">
    <property type="entry name" value="HlyD-like secretion proteins"/>
    <property type="match status" value="1"/>
</dbReference>
<evidence type="ECO:0000313" key="4">
    <source>
        <dbReference type="EMBL" id="MBW3365135.1"/>
    </source>
</evidence>
<dbReference type="PANTHER" id="PTHR30469:SF15">
    <property type="entry name" value="HLYD FAMILY OF SECRETION PROTEINS"/>
    <property type="match status" value="1"/>
</dbReference>
<dbReference type="PRINTS" id="PR01490">
    <property type="entry name" value="RTXTOXIND"/>
</dbReference>
<dbReference type="RefSeq" id="WP_199109654.1">
    <property type="nucleotide sequence ID" value="NZ_JAHWXQ010000002.1"/>
</dbReference>